<gene>
    <name evidence="2" type="ORF">ENG14_04000</name>
</gene>
<organism evidence="2">
    <name type="scientific">Thermodesulforhabdus norvegica</name>
    <dbReference type="NCBI Taxonomy" id="39841"/>
    <lineage>
        <taxon>Bacteria</taxon>
        <taxon>Pseudomonadati</taxon>
        <taxon>Thermodesulfobacteriota</taxon>
        <taxon>Syntrophobacteria</taxon>
        <taxon>Syntrophobacterales</taxon>
        <taxon>Thermodesulforhabdaceae</taxon>
        <taxon>Thermodesulforhabdus</taxon>
    </lineage>
</organism>
<name>A0A7C1ALT3_9BACT</name>
<dbReference type="Proteomes" id="UP000886355">
    <property type="component" value="Unassembled WGS sequence"/>
</dbReference>
<evidence type="ECO:0000313" key="2">
    <source>
        <dbReference type="EMBL" id="HDL90047.1"/>
    </source>
</evidence>
<proteinExistence type="predicted"/>
<keyword evidence="1" id="KW-1133">Transmembrane helix</keyword>
<keyword evidence="1" id="KW-0472">Membrane</keyword>
<feature type="transmembrane region" description="Helical" evidence="1">
    <location>
        <begin position="136"/>
        <end position="161"/>
    </location>
</feature>
<dbReference type="NCBIfam" id="NF033915">
    <property type="entry name" value="antiphage_ZorA_2"/>
    <property type="match status" value="1"/>
</dbReference>
<protein>
    <submittedName>
        <fullName evidence="2">Chemotaxis protein</fullName>
    </submittedName>
</protein>
<dbReference type="EMBL" id="DQZW01000191">
    <property type="protein sequence ID" value="HDL90047.1"/>
    <property type="molecule type" value="Genomic_DNA"/>
</dbReference>
<evidence type="ECO:0000256" key="1">
    <source>
        <dbReference type="SAM" id="Phobius"/>
    </source>
</evidence>
<keyword evidence="1" id="KW-0812">Transmembrane</keyword>
<feature type="transmembrane region" description="Helical" evidence="1">
    <location>
        <begin position="27"/>
        <end position="49"/>
    </location>
</feature>
<comment type="caution">
    <text evidence="2">The sequence shown here is derived from an EMBL/GenBank/DDBJ whole genome shotgun (WGS) entry which is preliminary data.</text>
</comment>
<accession>A0A7C1ALT3</accession>
<reference evidence="2" key="1">
    <citation type="journal article" date="2020" name="mSystems">
        <title>Genome- and Community-Level Interaction Insights into Carbon Utilization and Element Cycling Functions of Hydrothermarchaeota in Hydrothermal Sediment.</title>
        <authorList>
            <person name="Zhou Z."/>
            <person name="Liu Y."/>
            <person name="Xu W."/>
            <person name="Pan J."/>
            <person name="Luo Z.H."/>
            <person name="Li M."/>
        </authorList>
    </citation>
    <scope>NUCLEOTIDE SEQUENCE [LARGE SCALE GENOMIC DNA]</scope>
    <source>
        <strain evidence="2">HyVt-19</strain>
    </source>
</reference>
<sequence length="682" mass="76679">MNEAFSLWKLFPDFKEFFAGNLHSAEWLTALFILGLLAVFIVSLFYAFTKCISSARHIRFYKQLLQDLTQEQLASRQRELTQKCLSNKRKEYGRLWKEFDETLVFSPDGSRIFNTLDAAHFFNTGSLSKGLSENRLLAAVPGFLTAIGVIGTFVGLTMGLGTLELRQEVGVDALRQGIGNMISGASVAFLTSVWGVSSSVLFNFFEKLMERYVRKEITLLQNRIDYLYPRIGPEQSLVKIADYNRISTETLQGLAEKIGDRFQEAITQTTDSIRTGLEDSLNKIMAPAIEYLVANAHQSSQQALESLLNRFLEGVGEAGNAQRQIMEASSKDVQATIGTLGKQMHTFISSIEEQAQKIRDESRISQETLVSQLQEREKLQEVHQQQLEAKFRSMVDGLAEKLDKHQRQSEERDQTRAAVFEKQLQEMVTKSNQVIELIGGQLTSQIEKEKELHDQRYQMLTDNVAGFERTQTDLIAKVESLISLQENQSKLINKGLSELLEKFRHVAEENTAVGKGMVESSKQMQSVSSQLGLMATVIRKVTEKLSKDIGEAAELTANLAEENHMVSQDLRELLEGCQQLTKAMDVVVTKLSGATESAERGFAAVHKHLDEFKKSLTNHVAELDGYIQNLLKNYAGQVEGQTRERLNIWNEQTNEYISLMTNAVKALNDVVDELETKIGGHA</sequence>
<dbReference type="AlphaFoldDB" id="A0A7C1ALT3"/>